<evidence type="ECO:0000313" key="3">
    <source>
        <dbReference type="Proteomes" id="UP000182444"/>
    </source>
</evidence>
<gene>
    <name evidence="2" type="ORF">YALI1_D03320g</name>
</gene>
<dbReference type="Proteomes" id="UP000182444">
    <property type="component" value="Chromosome 1D"/>
</dbReference>
<dbReference type="GeneID" id="94583208"/>
<dbReference type="EMBL" id="CP017556">
    <property type="protein sequence ID" value="AOW03493.1"/>
    <property type="molecule type" value="Genomic_DNA"/>
</dbReference>
<dbReference type="VEuPathDB" id="FungiDB:YALI1_D03320g"/>
<sequence>MGVTPSRKPEVTSATLKQLSYGSRRRGSSRHSNTSMLSFGDQYSELETELSPPNGNLLRLYGMNVNE</sequence>
<dbReference type="AlphaFoldDB" id="A0A1D8NCX8"/>
<reference evidence="2 3" key="1">
    <citation type="journal article" date="2016" name="PLoS ONE">
        <title>Sequence Assembly of Yarrowia lipolytica Strain W29/CLIB89 Shows Transposable Element Diversity.</title>
        <authorList>
            <person name="Magnan C."/>
            <person name="Yu J."/>
            <person name="Chang I."/>
            <person name="Jahn E."/>
            <person name="Kanomata Y."/>
            <person name="Wu J."/>
            <person name="Zeller M."/>
            <person name="Oakes M."/>
            <person name="Baldi P."/>
            <person name="Sandmeyer S."/>
        </authorList>
    </citation>
    <scope>NUCLEOTIDE SEQUENCE [LARGE SCALE GENOMIC DNA]</scope>
    <source>
        <strain evidence="3">CLIB89(W29)</strain>
    </source>
</reference>
<name>A0A1D8NCX8_YARLL</name>
<accession>A0A1D8NCX8</accession>
<evidence type="ECO:0000256" key="1">
    <source>
        <dbReference type="SAM" id="MobiDB-lite"/>
    </source>
</evidence>
<feature type="region of interest" description="Disordered" evidence="1">
    <location>
        <begin position="1"/>
        <end position="67"/>
    </location>
</feature>
<evidence type="ECO:0000313" key="2">
    <source>
        <dbReference type="EMBL" id="AOW03493.1"/>
    </source>
</evidence>
<dbReference type="RefSeq" id="XP_068138686.1">
    <property type="nucleotide sequence ID" value="XM_068282585.1"/>
</dbReference>
<organism evidence="2 3">
    <name type="scientific">Yarrowia lipolytica</name>
    <name type="common">Candida lipolytica</name>
    <dbReference type="NCBI Taxonomy" id="4952"/>
    <lineage>
        <taxon>Eukaryota</taxon>
        <taxon>Fungi</taxon>
        <taxon>Dikarya</taxon>
        <taxon>Ascomycota</taxon>
        <taxon>Saccharomycotina</taxon>
        <taxon>Dipodascomycetes</taxon>
        <taxon>Dipodascales</taxon>
        <taxon>Dipodascales incertae sedis</taxon>
        <taxon>Yarrowia</taxon>
    </lineage>
</organism>
<protein>
    <submittedName>
        <fullName evidence="2">Uncharacterized protein</fullName>
    </submittedName>
</protein>
<proteinExistence type="predicted"/>